<dbReference type="InterPro" id="IPR055494">
    <property type="entry name" value="DUF7066"/>
</dbReference>
<dbReference type="Proteomes" id="UP000019471">
    <property type="component" value="Unassembled WGS sequence"/>
</dbReference>
<feature type="compositionally biased region" description="Polar residues" evidence="1">
    <location>
        <begin position="543"/>
        <end position="555"/>
    </location>
</feature>
<feature type="region of interest" description="Disordered" evidence="1">
    <location>
        <begin position="318"/>
        <end position="368"/>
    </location>
</feature>
<dbReference type="HOGENOM" id="CLU_483950_0_0_1"/>
<dbReference type="AlphaFoldDB" id="W9WN95"/>
<protein>
    <recommendedName>
        <fullName evidence="2">DUF7066 domain-containing protein</fullName>
    </recommendedName>
</protein>
<dbReference type="Pfam" id="PF23217">
    <property type="entry name" value="DUF7066"/>
    <property type="match status" value="1"/>
</dbReference>
<evidence type="ECO:0000256" key="1">
    <source>
        <dbReference type="SAM" id="MobiDB-lite"/>
    </source>
</evidence>
<comment type="caution">
    <text evidence="3">The sequence shown here is derived from an EMBL/GenBank/DDBJ whole genome shotgun (WGS) entry which is preliminary data.</text>
</comment>
<name>W9WN95_9EURO</name>
<evidence type="ECO:0000313" key="4">
    <source>
        <dbReference type="Proteomes" id="UP000019471"/>
    </source>
</evidence>
<proteinExistence type="predicted"/>
<feature type="region of interest" description="Disordered" evidence="1">
    <location>
        <begin position="202"/>
        <end position="226"/>
    </location>
</feature>
<dbReference type="EMBL" id="AMGX01000010">
    <property type="protein sequence ID" value="EXJ69677.1"/>
    <property type="molecule type" value="Genomic_DNA"/>
</dbReference>
<keyword evidence="4" id="KW-1185">Reference proteome</keyword>
<dbReference type="OrthoDB" id="4145020at2759"/>
<feature type="compositionally biased region" description="Polar residues" evidence="1">
    <location>
        <begin position="517"/>
        <end position="526"/>
    </location>
</feature>
<evidence type="ECO:0000313" key="3">
    <source>
        <dbReference type="EMBL" id="EXJ69677.1"/>
    </source>
</evidence>
<feature type="domain" description="DUF7066" evidence="2">
    <location>
        <begin position="233"/>
        <end position="285"/>
    </location>
</feature>
<feature type="compositionally biased region" description="Basic and acidic residues" evidence="1">
    <location>
        <begin position="340"/>
        <end position="358"/>
    </location>
</feature>
<dbReference type="GeneID" id="19191456"/>
<accession>W9WN95</accession>
<organism evidence="3 4">
    <name type="scientific">Cladophialophora psammophila CBS 110553</name>
    <dbReference type="NCBI Taxonomy" id="1182543"/>
    <lineage>
        <taxon>Eukaryota</taxon>
        <taxon>Fungi</taxon>
        <taxon>Dikarya</taxon>
        <taxon>Ascomycota</taxon>
        <taxon>Pezizomycotina</taxon>
        <taxon>Eurotiomycetes</taxon>
        <taxon>Chaetothyriomycetidae</taxon>
        <taxon>Chaetothyriales</taxon>
        <taxon>Herpotrichiellaceae</taxon>
        <taxon>Cladophialophora</taxon>
    </lineage>
</organism>
<feature type="region of interest" description="Disordered" evidence="1">
    <location>
        <begin position="497"/>
        <end position="559"/>
    </location>
</feature>
<evidence type="ECO:0000259" key="2">
    <source>
        <dbReference type="Pfam" id="PF23217"/>
    </source>
</evidence>
<dbReference type="RefSeq" id="XP_007745529.1">
    <property type="nucleotide sequence ID" value="XM_007747339.1"/>
</dbReference>
<sequence>MAASRISNISSIWDFKDTLFRALAAACAAMGEEPFRRQLKTIATYYGEGATYREIEALFTKDVPAKAEQLKLEFADRHGCGRQRPSRGIAGSRRPPLLDFDDEGLSILSPGEVEILKARSDNSLQAPAKRRRVIEASPRTSPAGDIPASEAMAAPLREPGNGRVMTTGTVANDFGVALGVSSHIAGQNHADCLARETITQTRKRRSSEFHDPIELQTTSNPHLNAPPRFESFGYVTKNGEYRCALCQRQLPNEGDLKLHEQISKDHIRSLKDKQKVIEGRERLAKLTAARNEGQNAGSSAQCCRLSITDLLASSPRPAAAARSRLEESDNSFQYEVPVRQSHDRQDSPMDVDETRPHDPSALPIRQSVDHAAAILPARPLQIRDKGKDRAASLVSLSDDSTPHLNAPPALASEIQTRSMTAQTEIGTLNTPHPAQYIGSAPTQQSHSLEAKLDDGAPEISASTINEILRSTGVAIDVLHAFRNSASAWVESNNTIFESGPANIPEPTSEPLFKEDSASPTDNSGLPTTVLFETLDNAGPPRGSNPNSRNDEQGTISGPGIKVRLGVTREHVNGCGKKKDVGEPISVIVLD</sequence>
<gene>
    <name evidence="3" type="ORF">A1O5_06748</name>
</gene>
<reference evidence="3 4" key="1">
    <citation type="submission" date="2013-03" db="EMBL/GenBank/DDBJ databases">
        <title>The Genome Sequence of Cladophialophora psammophila CBS 110553.</title>
        <authorList>
            <consortium name="The Broad Institute Genomics Platform"/>
            <person name="Cuomo C."/>
            <person name="de Hoog S."/>
            <person name="Gorbushina A."/>
            <person name="Walker B."/>
            <person name="Young S.K."/>
            <person name="Zeng Q."/>
            <person name="Gargeya S."/>
            <person name="Fitzgerald M."/>
            <person name="Haas B."/>
            <person name="Abouelleil A."/>
            <person name="Allen A.W."/>
            <person name="Alvarado L."/>
            <person name="Arachchi H.M."/>
            <person name="Berlin A.M."/>
            <person name="Chapman S.B."/>
            <person name="Gainer-Dewar J."/>
            <person name="Goldberg J."/>
            <person name="Griggs A."/>
            <person name="Gujja S."/>
            <person name="Hansen M."/>
            <person name="Howarth C."/>
            <person name="Imamovic A."/>
            <person name="Ireland A."/>
            <person name="Larimer J."/>
            <person name="McCowan C."/>
            <person name="Murphy C."/>
            <person name="Pearson M."/>
            <person name="Poon T.W."/>
            <person name="Priest M."/>
            <person name="Roberts A."/>
            <person name="Saif S."/>
            <person name="Shea T."/>
            <person name="Sisk P."/>
            <person name="Sykes S."/>
            <person name="Wortman J."/>
            <person name="Nusbaum C."/>
            <person name="Birren B."/>
        </authorList>
    </citation>
    <scope>NUCLEOTIDE SEQUENCE [LARGE SCALE GENOMIC DNA]</scope>
    <source>
        <strain evidence="3 4">CBS 110553</strain>
    </source>
</reference>